<accession>A0A1V2I0M0</accession>
<dbReference type="InterPro" id="IPR036661">
    <property type="entry name" value="Luciferase-like_sf"/>
</dbReference>
<sequence>MKVGVRIPPCRPVRETAGLAATAERQGFDSVWFPDSQLLWRDVWSTLTGAALATERVGVGVLVTNPITRHPSVTASAARTVEELAPGRTRVVLGAGDSAITHAALPQARTAQLADAVDVIRTLLRGDTVGDVPTYRLHDPGPRPVPVYIAASGPRNLALAGRLADGVVVGGAAIERDLALAQAGAKEAGRDPADLDVVVTKLTVVSDDPRAASVLKPLCLRIAQIGGAPMFAAAGFPIDAPPHDLSHGDLGHPEDWDAAVEVASQWVSDEAAQWYARTRCLFGTPQEIAAQLLDLARAGVTEVSLAHPGAFQQPVDLISTVGAEVLPLLRAASE</sequence>
<evidence type="ECO:0000313" key="3">
    <source>
        <dbReference type="EMBL" id="ONH22878.1"/>
    </source>
</evidence>
<dbReference type="GO" id="GO:0016705">
    <property type="term" value="F:oxidoreductase activity, acting on paired donors, with incorporation or reduction of molecular oxygen"/>
    <property type="evidence" value="ECO:0007669"/>
    <property type="project" value="InterPro"/>
</dbReference>
<evidence type="ECO:0000256" key="1">
    <source>
        <dbReference type="ARBA" id="ARBA00023002"/>
    </source>
</evidence>
<dbReference type="EMBL" id="MOMC01000096">
    <property type="protein sequence ID" value="ONH22878.1"/>
    <property type="molecule type" value="Genomic_DNA"/>
</dbReference>
<gene>
    <name evidence="3" type="ORF">BL253_34425</name>
</gene>
<dbReference type="PANTHER" id="PTHR43244:SF1">
    <property type="entry name" value="5,10-METHYLENETETRAHYDROMETHANOPTERIN REDUCTASE"/>
    <property type="match status" value="1"/>
</dbReference>
<keyword evidence="4" id="KW-1185">Reference proteome</keyword>
<reference evidence="4" key="1">
    <citation type="submission" date="2016-10" db="EMBL/GenBank/DDBJ databases">
        <title>Frankia sp. NRRL B-16386 Genome sequencing.</title>
        <authorList>
            <person name="Ghodhbane-Gtari F."/>
            <person name="Swanson E."/>
            <person name="Gueddou A."/>
            <person name="Hezbri K."/>
            <person name="Ktari K."/>
            <person name="Nouioui I."/>
            <person name="Morris K."/>
            <person name="Simpson S."/>
            <person name="Abebe-Akele F."/>
            <person name="Thomas K."/>
            <person name="Gtari M."/>
            <person name="Tisa L.S."/>
        </authorList>
    </citation>
    <scope>NUCLEOTIDE SEQUENCE [LARGE SCALE GENOMIC DNA]</scope>
    <source>
        <strain evidence="4">NRRL B-16386</strain>
    </source>
</reference>
<dbReference type="AlphaFoldDB" id="A0A1V2I0M0"/>
<dbReference type="InterPro" id="IPR011251">
    <property type="entry name" value="Luciferase-like_dom"/>
</dbReference>
<comment type="caution">
    <text evidence="3">The sequence shown here is derived from an EMBL/GenBank/DDBJ whole genome shotgun (WGS) entry which is preliminary data.</text>
</comment>
<proteinExistence type="predicted"/>
<dbReference type="Proteomes" id="UP000188929">
    <property type="component" value="Unassembled WGS sequence"/>
</dbReference>
<dbReference type="RefSeq" id="WP_076822022.1">
    <property type="nucleotide sequence ID" value="NZ_MOMC01000096.1"/>
</dbReference>
<dbReference type="Gene3D" id="3.20.20.30">
    <property type="entry name" value="Luciferase-like domain"/>
    <property type="match status" value="1"/>
</dbReference>
<evidence type="ECO:0000259" key="2">
    <source>
        <dbReference type="Pfam" id="PF00296"/>
    </source>
</evidence>
<protein>
    <recommendedName>
        <fullName evidence="2">Luciferase-like domain-containing protein</fullName>
    </recommendedName>
</protein>
<name>A0A1V2I0M0_9ACTN</name>
<dbReference type="PANTHER" id="PTHR43244">
    <property type="match status" value="1"/>
</dbReference>
<dbReference type="SUPFAM" id="SSF51679">
    <property type="entry name" value="Bacterial luciferase-like"/>
    <property type="match status" value="1"/>
</dbReference>
<evidence type="ECO:0000313" key="4">
    <source>
        <dbReference type="Proteomes" id="UP000188929"/>
    </source>
</evidence>
<organism evidence="3 4">
    <name type="scientific">Pseudofrankia asymbiotica</name>
    <dbReference type="NCBI Taxonomy" id="1834516"/>
    <lineage>
        <taxon>Bacteria</taxon>
        <taxon>Bacillati</taxon>
        <taxon>Actinomycetota</taxon>
        <taxon>Actinomycetes</taxon>
        <taxon>Frankiales</taxon>
        <taxon>Frankiaceae</taxon>
        <taxon>Pseudofrankia</taxon>
    </lineage>
</organism>
<feature type="domain" description="Luciferase-like" evidence="2">
    <location>
        <begin position="11"/>
        <end position="302"/>
    </location>
</feature>
<keyword evidence="1" id="KW-0560">Oxidoreductase</keyword>
<dbReference type="STRING" id="1834516.BL253_34425"/>
<dbReference type="Pfam" id="PF00296">
    <property type="entry name" value="Bac_luciferase"/>
    <property type="match status" value="1"/>
</dbReference>
<dbReference type="InterPro" id="IPR050564">
    <property type="entry name" value="F420-G6PD/mer"/>
</dbReference>